<name>Q4JCM8_SULAC</name>
<dbReference type="Proteomes" id="UP000001018">
    <property type="component" value="Chromosome"/>
</dbReference>
<proteinExistence type="predicted"/>
<dbReference type="EMBL" id="CP000077">
    <property type="protein sequence ID" value="AAY79450.1"/>
    <property type="molecule type" value="Genomic_DNA"/>
</dbReference>
<dbReference type="AlphaFoldDB" id="Q4JCM8"/>
<evidence type="ECO:0000313" key="2">
    <source>
        <dbReference type="Proteomes" id="UP000001018"/>
    </source>
</evidence>
<evidence type="ECO:0000313" key="1">
    <source>
        <dbReference type="EMBL" id="AAY79450.1"/>
    </source>
</evidence>
<accession>Q4JCM8</accession>
<dbReference type="eggNOG" id="arCOG07714">
    <property type="taxonomic scope" value="Archaea"/>
</dbReference>
<dbReference type="HOGENOM" id="CLU_1922883_0_0_2"/>
<keyword evidence="2" id="KW-1185">Reference proteome</keyword>
<protein>
    <submittedName>
        <fullName evidence="1">Uncharacterized protein</fullName>
    </submittedName>
</protein>
<sequence length="131" mass="13727">MIEFSNILCDVSLVRENFLISPPGSPPTSIKGIFGFTLEPALTTNFVAFTSFSEALLIIAGVGIPVGVTGTEFIEIHFSLIKNSASAAGVKCVNSGVAPATVIPGIRLTSVVAITRINAKLPLRLIFPLIS</sequence>
<reference evidence="1 2" key="1">
    <citation type="journal article" date="2005" name="J. Bacteriol.">
        <title>The genome of Sulfolobus acidocaldarius, a model organism of the Crenarchaeota.</title>
        <authorList>
            <person name="Chen L."/>
            <person name="Brugger K."/>
            <person name="Skovgaard M."/>
            <person name="Redder P."/>
            <person name="She Q."/>
            <person name="Torarinsson E."/>
            <person name="Greve B."/>
            <person name="Awayez M."/>
            <person name="Zibat A."/>
            <person name="Klenk H.-P."/>
            <person name="Garrett R.A."/>
        </authorList>
    </citation>
    <scope>NUCLEOTIDE SEQUENCE [LARGE SCALE GENOMIC DNA]</scope>
    <source>
        <strain evidence="2">ATCC 33909 / DSM 639 / JCM 8929 / NBRC 15157 / NCIMB 11770</strain>
    </source>
</reference>
<gene>
    <name evidence="1" type="ordered locus">Saci_0021</name>
</gene>
<organism evidence="1 2">
    <name type="scientific">Sulfolobus acidocaldarius (strain ATCC 33909 / DSM 639 / JCM 8929 / NBRC 15157 / NCIMB 11770)</name>
    <dbReference type="NCBI Taxonomy" id="330779"/>
    <lineage>
        <taxon>Archaea</taxon>
        <taxon>Thermoproteota</taxon>
        <taxon>Thermoprotei</taxon>
        <taxon>Sulfolobales</taxon>
        <taxon>Sulfolobaceae</taxon>
        <taxon>Sulfolobus</taxon>
    </lineage>
</organism>
<dbReference type="KEGG" id="sai:Saci_0021"/>